<feature type="domain" description="Glycosyl hydrolase family 13 catalytic" evidence="7">
    <location>
        <begin position="136"/>
        <end position="494"/>
    </location>
</feature>
<dbReference type="Pfam" id="PF00128">
    <property type="entry name" value="Alpha-amylase"/>
    <property type="match status" value="1"/>
</dbReference>
<dbReference type="EMBL" id="FNBS01000048">
    <property type="protein sequence ID" value="SDG17970.1"/>
    <property type="molecule type" value="Genomic_DNA"/>
</dbReference>
<dbReference type="SUPFAM" id="SSF81296">
    <property type="entry name" value="E set domains"/>
    <property type="match status" value="1"/>
</dbReference>
<dbReference type="AlphaFoldDB" id="A0A1G7S719"/>
<dbReference type="Proteomes" id="UP000183404">
    <property type="component" value="Unassembled WGS sequence"/>
</dbReference>
<evidence type="ECO:0000256" key="6">
    <source>
        <dbReference type="ARBA" id="ARBA00023295"/>
    </source>
</evidence>
<organism evidence="8 9">
    <name type="scientific">Thermoanaerobacter thermohydrosulfuricus</name>
    <name type="common">Clostridium thermohydrosulfuricum</name>
    <dbReference type="NCBI Taxonomy" id="1516"/>
    <lineage>
        <taxon>Bacteria</taxon>
        <taxon>Bacillati</taxon>
        <taxon>Bacillota</taxon>
        <taxon>Clostridia</taxon>
        <taxon>Thermoanaerobacterales</taxon>
        <taxon>Thermoanaerobacteraceae</taxon>
        <taxon>Thermoanaerobacter</taxon>
    </lineage>
</organism>
<dbReference type="GO" id="GO:0046872">
    <property type="term" value="F:metal ion binding"/>
    <property type="evidence" value="ECO:0007669"/>
    <property type="project" value="UniProtKB-KW"/>
</dbReference>
<keyword evidence="6 8" id="KW-0326">Glycosidase</keyword>
<evidence type="ECO:0000256" key="3">
    <source>
        <dbReference type="ARBA" id="ARBA00022723"/>
    </source>
</evidence>
<evidence type="ECO:0000256" key="5">
    <source>
        <dbReference type="ARBA" id="ARBA00022837"/>
    </source>
</evidence>
<protein>
    <submittedName>
        <fullName evidence="8">Glycosidase</fullName>
    </submittedName>
</protein>
<gene>
    <name evidence="8" type="ORF">SAMN04244560_01915</name>
</gene>
<evidence type="ECO:0000313" key="9">
    <source>
        <dbReference type="Proteomes" id="UP000183404"/>
    </source>
</evidence>
<dbReference type="SUPFAM" id="SSF51011">
    <property type="entry name" value="Glycosyl hydrolase domain"/>
    <property type="match status" value="1"/>
</dbReference>
<evidence type="ECO:0000256" key="4">
    <source>
        <dbReference type="ARBA" id="ARBA00022801"/>
    </source>
</evidence>
<dbReference type="SMART" id="SM00642">
    <property type="entry name" value="Aamy"/>
    <property type="match status" value="1"/>
</dbReference>
<dbReference type="InterPro" id="IPR013780">
    <property type="entry name" value="Glyco_hydro_b"/>
</dbReference>
<keyword evidence="3" id="KW-0479">Metal-binding</keyword>
<dbReference type="InterPro" id="IPR014756">
    <property type="entry name" value="Ig_E-set"/>
</dbReference>
<dbReference type="PANTHER" id="PTHR10357:SF210">
    <property type="entry name" value="MALTODEXTRIN GLUCOSIDASE"/>
    <property type="match status" value="1"/>
</dbReference>
<dbReference type="Gene3D" id="3.90.400.10">
    <property type="entry name" value="Oligo-1,6-glucosidase, Domain 2"/>
    <property type="match status" value="1"/>
</dbReference>
<dbReference type="Gene3D" id="2.60.40.10">
    <property type="entry name" value="Immunoglobulins"/>
    <property type="match status" value="1"/>
</dbReference>
<evidence type="ECO:0000256" key="2">
    <source>
        <dbReference type="ARBA" id="ARBA00008061"/>
    </source>
</evidence>
<dbReference type="SUPFAM" id="SSF51445">
    <property type="entry name" value="(Trans)glycosidases"/>
    <property type="match status" value="1"/>
</dbReference>
<dbReference type="CDD" id="cd11338">
    <property type="entry name" value="AmyAc_CMD"/>
    <property type="match status" value="1"/>
</dbReference>
<dbReference type="InterPro" id="IPR017853">
    <property type="entry name" value="GH"/>
</dbReference>
<comment type="similarity">
    <text evidence="2">Belongs to the glycosyl hydrolase 13 family.</text>
</comment>
<sequence length="574" mass="67978">MIKEAIFHKSDIPFAYPLNENQLKIVLRTAVFDVDRVYVLYKDRYDWLGKFKIKPMVLAHTNELFDYYETTLELNKKFVYFFYLVAEGGEKLYYTEAGFYKKRPENQFWGFFHYPYIGEKDVFFAPEWTSDCIMYQIFPERFNNGDKSNDPENVKPWGEKPTADSFFGGDLQGIIDKIDYLKDLGINAIYLTPIFLSHSTHKYDTTDYYTIDPHFGDTQKARELVQKCHDNGIKVIFDAVFNHCGYDFFAFQDVIKNGKKSKYWDWFNIYEWPIKTHPKPSYEAFADTVWRMPKLMTKNPEVQKYLLEVAEYWIKEVDIDGWRLDVANEIDHHFWRKFREVVKAAKPEAIIVGEVWHDASPWLRGDQFDSVMNYPFRNAVVDFFAKRKISASRFNTMITEQLMRHMDSVNRVMFNLIGSHDTERFLTLANGMVARMKLALVFQFTFVGIPYIYYGDEVGMVGGYDPDCRRCMIWEEEKQNKSIFNFYKKLISIRRENEELKYGNFCTLYAIGRVFAFKREYKGKSIIVVLNNSSKQEVIFLNEAEGKEDILKMKELKRSGNLLYLQPNSAYILK</sequence>
<evidence type="ECO:0000313" key="8">
    <source>
        <dbReference type="EMBL" id="SDG17970.1"/>
    </source>
</evidence>
<dbReference type="GO" id="GO:0004553">
    <property type="term" value="F:hydrolase activity, hydrolyzing O-glycosyl compounds"/>
    <property type="evidence" value="ECO:0007669"/>
    <property type="project" value="InterPro"/>
</dbReference>
<name>A0A1G7S719_THETY</name>
<reference evidence="8 9" key="1">
    <citation type="submission" date="2016-10" db="EMBL/GenBank/DDBJ databases">
        <authorList>
            <person name="de Groot N.N."/>
        </authorList>
    </citation>
    <scope>NUCLEOTIDE SEQUENCE [LARGE SCALE GENOMIC DNA]</scope>
    <source>
        <strain evidence="8 9">DSM 569</strain>
    </source>
</reference>
<dbReference type="InterPro" id="IPR013783">
    <property type="entry name" value="Ig-like_fold"/>
</dbReference>
<dbReference type="Gene3D" id="2.60.40.1180">
    <property type="entry name" value="Golgi alpha-mannosidase II"/>
    <property type="match status" value="1"/>
</dbReference>
<evidence type="ECO:0000256" key="1">
    <source>
        <dbReference type="ARBA" id="ARBA00001913"/>
    </source>
</evidence>
<keyword evidence="5" id="KW-0106">Calcium</keyword>
<comment type="cofactor">
    <cofactor evidence="1">
        <name>Ca(2+)</name>
        <dbReference type="ChEBI" id="CHEBI:29108"/>
    </cofactor>
</comment>
<dbReference type="InterPro" id="IPR045857">
    <property type="entry name" value="O16G_dom_2"/>
</dbReference>
<proteinExistence type="inferred from homology"/>
<dbReference type="InterPro" id="IPR004185">
    <property type="entry name" value="Glyco_hydro_13_lg-like_dom"/>
</dbReference>
<dbReference type="Pfam" id="PF02903">
    <property type="entry name" value="Alpha-amylase_N"/>
    <property type="match status" value="1"/>
</dbReference>
<dbReference type="RefSeq" id="WP_074592679.1">
    <property type="nucleotide sequence ID" value="NZ_FNBS01000048.1"/>
</dbReference>
<keyword evidence="4" id="KW-0378">Hydrolase</keyword>
<accession>A0A1G7S719</accession>
<evidence type="ECO:0000259" key="7">
    <source>
        <dbReference type="SMART" id="SM00642"/>
    </source>
</evidence>
<dbReference type="InterPro" id="IPR006047">
    <property type="entry name" value="GH13_cat_dom"/>
</dbReference>
<dbReference type="Gene3D" id="3.20.20.80">
    <property type="entry name" value="Glycosidases"/>
    <property type="match status" value="1"/>
</dbReference>
<dbReference type="CDD" id="cd02857">
    <property type="entry name" value="E_set_CDase_PDE_N"/>
    <property type="match status" value="1"/>
</dbReference>
<dbReference type="PANTHER" id="PTHR10357">
    <property type="entry name" value="ALPHA-AMYLASE FAMILY MEMBER"/>
    <property type="match status" value="1"/>
</dbReference>
<dbReference type="GO" id="GO:0005975">
    <property type="term" value="P:carbohydrate metabolic process"/>
    <property type="evidence" value="ECO:0007669"/>
    <property type="project" value="InterPro"/>
</dbReference>